<protein>
    <recommendedName>
        <fullName evidence="3">Mersacidin/lichenicidin family type 2 lantibiotic</fullName>
    </recommendedName>
</protein>
<name>A0A239EDS8_9ACTN</name>
<sequence>MSMEEARDLVRSWKDPDFREDGVEHPSGDISFTLVGAESADSTPACTVTIATGTLSCFPWCGNTVWNGTCTFASCRPHFEPA</sequence>
<evidence type="ECO:0008006" key="3">
    <source>
        <dbReference type="Google" id="ProtNLM"/>
    </source>
</evidence>
<organism evidence="1 2">
    <name type="scientific">Streptosporangium subroseum</name>
    <dbReference type="NCBI Taxonomy" id="106412"/>
    <lineage>
        <taxon>Bacteria</taxon>
        <taxon>Bacillati</taxon>
        <taxon>Actinomycetota</taxon>
        <taxon>Actinomycetes</taxon>
        <taxon>Streptosporangiales</taxon>
        <taxon>Streptosporangiaceae</taxon>
        <taxon>Streptosporangium</taxon>
    </lineage>
</organism>
<dbReference type="AlphaFoldDB" id="A0A239EDS8"/>
<gene>
    <name evidence="1" type="ORF">SAMN05216276_100995</name>
</gene>
<dbReference type="Proteomes" id="UP000198282">
    <property type="component" value="Unassembled WGS sequence"/>
</dbReference>
<evidence type="ECO:0000313" key="2">
    <source>
        <dbReference type="Proteomes" id="UP000198282"/>
    </source>
</evidence>
<accession>A0A239EDS8</accession>
<dbReference type="RefSeq" id="WP_143653182.1">
    <property type="nucleotide sequence ID" value="NZ_FZOD01000009.1"/>
</dbReference>
<dbReference type="OrthoDB" id="3539673at2"/>
<reference evidence="1 2" key="1">
    <citation type="submission" date="2017-06" db="EMBL/GenBank/DDBJ databases">
        <authorList>
            <person name="Kim H.J."/>
            <person name="Triplett B.A."/>
        </authorList>
    </citation>
    <scope>NUCLEOTIDE SEQUENCE [LARGE SCALE GENOMIC DNA]</scope>
    <source>
        <strain evidence="1 2">CGMCC 4.2132</strain>
    </source>
</reference>
<proteinExistence type="predicted"/>
<keyword evidence="2" id="KW-1185">Reference proteome</keyword>
<dbReference type="EMBL" id="FZOD01000009">
    <property type="protein sequence ID" value="SNS42835.1"/>
    <property type="molecule type" value="Genomic_DNA"/>
</dbReference>
<evidence type="ECO:0000313" key="1">
    <source>
        <dbReference type="EMBL" id="SNS42835.1"/>
    </source>
</evidence>